<protein>
    <recommendedName>
        <fullName evidence="1">RNase H type-1 domain-containing protein</fullName>
    </recommendedName>
</protein>
<comment type="caution">
    <text evidence="2">The sequence shown here is derived from an EMBL/GenBank/DDBJ whole genome shotgun (WGS) entry which is preliminary data.</text>
</comment>
<dbReference type="InterPro" id="IPR002156">
    <property type="entry name" value="RNaseH_domain"/>
</dbReference>
<dbReference type="Pfam" id="PF13456">
    <property type="entry name" value="RVT_3"/>
    <property type="match status" value="1"/>
</dbReference>
<evidence type="ECO:0000259" key="1">
    <source>
        <dbReference type="PROSITE" id="PS50879"/>
    </source>
</evidence>
<dbReference type="InterPro" id="IPR012337">
    <property type="entry name" value="RNaseH-like_sf"/>
</dbReference>
<dbReference type="AlphaFoldDB" id="A0AAE0ANJ5"/>
<dbReference type="GO" id="GO:0003676">
    <property type="term" value="F:nucleic acid binding"/>
    <property type="evidence" value="ECO:0007669"/>
    <property type="project" value="InterPro"/>
</dbReference>
<dbReference type="PANTHER" id="PTHR47723">
    <property type="entry name" value="OS05G0353850 PROTEIN"/>
    <property type="match status" value="1"/>
</dbReference>
<dbReference type="GO" id="GO:0004523">
    <property type="term" value="F:RNA-DNA hybrid ribonuclease activity"/>
    <property type="evidence" value="ECO:0007669"/>
    <property type="project" value="InterPro"/>
</dbReference>
<proteinExistence type="predicted"/>
<gene>
    <name evidence="2" type="ORF">Dsin_014694</name>
</gene>
<evidence type="ECO:0000313" key="2">
    <source>
        <dbReference type="EMBL" id="KAK3220724.1"/>
    </source>
</evidence>
<evidence type="ECO:0000313" key="3">
    <source>
        <dbReference type="Proteomes" id="UP001281410"/>
    </source>
</evidence>
<feature type="domain" description="RNase H type-1" evidence="1">
    <location>
        <begin position="83"/>
        <end position="215"/>
    </location>
</feature>
<keyword evidence="3" id="KW-1185">Reference proteome</keyword>
<dbReference type="CDD" id="cd06222">
    <property type="entry name" value="RNase_H_like"/>
    <property type="match status" value="1"/>
</dbReference>
<accession>A0AAE0ANJ5</accession>
<dbReference type="InterPro" id="IPR036397">
    <property type="entry name" value="RNaseH_sf"/>
</dbReference>
<dbReference type="Gene3D" id="3.30.420.10">
    <property type="entry name" value="Ribonuclease H-like superfamily/Ribonuclease H"/>
    <property type="match status" value="1"/>
</dbReference>
<dbReference type="InterPro" id="IPR053151">
    <property type="entry name" value="RNase_H-like"/>
</dbReference>
<sequence length="215" mass="24114">MGHTLLCGLVGNLRCEKQLIFNGKEASIGQLIEVSNFIAAWWFKFCSRGTKTHISFLLFNMKDSCTETLNRRYQVVEAWTPPPFDTLKFNFDDSTRSKSGPAGIGGVMRDSNGRTLCLFSEYVGHLDANSIENMAILKALTLCTSNPEILKRNVVIVSDSKIAVSWFNSMFGVGSIQHINLIFDIKEFLWQHNNFKVIFNSRASNSLTDSLAKMG</sequence>
<dbReference type="EMBL" id="JANJYJ010000004">
    <property type="protein sequence ID" value="KAK3220724.1"/>
    <property type="molecule type" value="Genomic_DNA"/>
</dbReference>
<name>A0AAE0ANJ5_9ROSI</name>
<dbReference type="Proteomes" id="UP001281410">
    <property type="component" value="Unassembled WGS sequence"/>
</dbReference>
<organism evidence="2 3">
    <name type="scientific">Dipteronia sinensis</name>
    <dbReference type="NCBI Taxonomy" id="43782"/>
    <lineage>
        <taxon>Eukaryota</taxon>
        <taxon>Viridiplantae</taxon>
        <taxon>Streptophyta</taxon>
        <taxon>Embryophyta</taxon>
        <taxon>Tracheophyta</taxon>
        <taxon>Spermatophyta</taxon>
        <taxon>Magnoliopsida</taxon>
        <taxon>eudicotyledons</taxon>
        <taxon>Gunneridae</taxon>
        <taxon>Pentapetalae</taxon>
        <taxon>rosids</taxon>
        <taxon>malvids</taxon>
        <taxon>Sapindales</taxon>
        <taxon>Sapindaceae</taxon>
        <taxon>Hippocastanoideae</taxon>
        <taxon>Acereae</taxon>
        <taxon>Dipteronia</taxon>
    </lineage>
</organism>
<dbReference type="SUPFAM" id="SSF53098">
    <property type="entry name" value="Ribonuclease H-like"/>
    <property type="match status" value="1"/>
</dbReference>
<dbReference type="InterPro" id="IPR044730">
    <property type="entry name" value="RNase_H-like_dom_plant"/>
</dbReference>
<reference evidence="2" key="1">
    <citation type="journal article" date="2023" name="Plant J.">
        <title>Genome sequences and population genomics provide insights into the demographic history, inbreeding, and mutation load of two 'living fossil' tree species of Dipteronia.</title>
        <authorList>
            <person name="Feng Y."/>
            <person name="Comes H.P."/>
            <person name="Chen J."/>
            <person name="Zhu S."/>
            <person name="Lu R."/>
            <person name="Zhang X."/>
            <person name="Li P."/>
            <person name="Qiu J."/>
            <person name="Olsen K.M."/>
            <person name="Qiu Y."/>
        </authorList>
    </citation>
    <scope>NUCLEOTIDE SEQUENCE</scope>
    <source>
        <strain evidence="2">NBL</strain>
    </source>
</reference>
<dbReference type="PANTHER" id="PTHR47723:SF22">
    <property type="entry name" value="RNASE H TYPE-1 DOMAIN-CONTAINING PROTEIN"/>
    <property type="match status" value="1"/>
</dbReference>
<dbReference type="PROSITE" id="PS50879">
    <property type="entry name" value="RNASE_H_1"/>
    <property type="match status" value="1"/>
</dbReference>